<name>A0A1C9EG74_ATV</name>
<dbReference type="Pfam" id="PF08960">
    <property type="entry name" value="STIV_B116-like"/>
    <property type="match status" value="1"/>
</dbReference>
<reference evidence="1" key="1">
    <citation type="submission" date="2016-07" db="EMBL/GenBank/DDBJ databases">
        <authorList>
            <person name="Vestergaard G."/>
            <person name="Garrett R.A."/>
        </authorList>
    </citation>
    <scope>NUCLEOTIDE SEQUENCE [LARGE SCALE GENOMIC DNA]</scope>
    <source>
        <strain evidence="1">ATV.v1</strain>
    </source>
</reference>
<organism evidence="1">
    <name type="scientific">Acidianus two-tailed phage variant 1</name>
    <dbReference type="NCBI Taxonomy" id="1898550"/>
    <lineage>
        <taxon>Viruses</taxon>
        <taxon>Viruses incertae sedis</taxon>
        <taxon>Bicaudaviridae</taxon>
        <taxon>Bicaudavirus</taxon>
        <taxon>Acidianus two-tailed virus</taxon>
    </lineage>
</organism>
<proteinExistence type="predicted"/>
<accession>A0A1C9EG74</accession>
<evidence type="ECO:0000313" key="1">
    <source>
        <dbReference type="EMBL" id="AON96486.1"/>
    </source>
</evidence>
<evidence type="ECO:0008006" key="2">
    <source>
        <dbReference type="Google" id="ProtNLM"/>
    </source>
</evidence>
<sequence length="117" mass="13092">MGVWSVVLYLLNTLIVPFRDERAKFEIERVSAEEAKKIIQMHNSQFVSAIGHSASANALSLLLGVAVPVNRTEVFFNVGDEAIAMALKKRLAEGQVLRTVQELEAVGFDLYYIKRIQ</sequence>
<dbReference type="Proteomes" id="UP000225139">
    <property type="component" value="Segment"/>
</dbReference>
<dbReference type="InterPro" id="IPR037236">
    <property type="entry name" value="STIV_B116-like_sf"/>
</dbReference>
<dbReference type="InterPro" id="IPR015055">
    <property type="entry name" value="STIV_B116-like"/>
</dbReference>
<dbReference type="SUPFAM" id="SSF143602">
    <property type="entry name" value="STIV B116-like"/>
    <property type="match status" value="1"/>
</dbReference>
<dbReference type="Gene3D" id="3.40.50.11170">
    <property type="entry name" value="Uncharacterised protein PF08960, DUF1874"/>
    <property type="match status" value="1"/>
</dbReference>
<dbReference type="EMBL" id="KX607102">
    <property type="protein sequence ID" value="AON96486.1"/>
    <property type="molecule type" value="Genomic_DNA"/>
</dbReference>
<protein>
    <recommendedName>
        <fullName evidence="2">DUF1874 domain-containing protein</fullName>
    </recommendedName>
</protein>